<reference evidence="2 3" key="1">
    <citation type="submission" date="2016-10" db="EMBL/GenBank/DDBJ databases">
        <authorList>
            <person name="de Groot N.N."/>
        </authorList>
    </citation>
    <scope>NUCLEOTIDE SEQUENCE [LARGE SCALE GENOMIC DNA]</scope>
    <source>
        <strain evidence="2 3">DSM 28129</strain>
    </source>
</reference>
<dbReference type="SUPFAM" id="SSF55729">
    <property type="entry name" value="Acyl-CoA N-acyltransferases (Nat)"/>
    <property type="match status" value="1"/>
</dbReference>
<dbReference type="STRING" id="670482.SAMN04488542_106139"/>
<dbReference type="PROSITE" id="PS51186">
    <property type="entry name" value="GNAT"/>
    <property type="match status" value="1"/>
</dbReference>
<dbReference type="GO" id="GO:0016747">
    <property type="term" value="F:acyltransferase activity, transferring groups other than amino-acyl groups"/>
    <property type="evidence" value="ECO:0007669"/>
    <property type="project" value="InterPro"/>
</dbReference>
<evidence type="ECO:0000313" key="2">
    <source>
        <dbReference type="EMBL" id="SDF16185.1"/>
    </source>
</evidence>
<organism evidence="2 3">
    <name type="scientific">Fontibacillus panacisegetis</name>
    <dbReference type="NCBI Taxonomy" id="670482"/>
    <lineage>
        <taxon>Bacteria</taxon>
        <taxon>Bacillati</taxon>
        <taxon>Bacillota</taxon>
        <taxon>Bacilli</taxon>
        <taxon>Bacillales</taxon>
        <taxon>Paenibacillaceae</taxon>
        <taxon>Fontibacillus</taxon>
    </lineage>
</organism>
<name>A0A1G7IUA3_9BACL</name>
<feature type="domain" description="N-acetyltransferase" evidence="1">
    <location>
        <begin position="15"/>
        <end position="180"/>
    </location>
</feature>
<keyword evidence="2" id="KW-0808">Transferase</keyword>
<keyword evidence="3" id="KW-1185">Reference proteome</keyword>
<dbReference type="Proteomes" id="UP000198972">
    <property type="component" value="Unassembled WGS sequence"/>
</dbReference>
<accession>A0A1G7IUA3</accession>
<dbReference type="OrthoDB" id="9127144at2"/>
<dbReference type="InterPro" id="IPR000182">
    <property type="entry name" value="GNAT_dom"/>
</dbReference>
<dbReference type="Pfam" id="PF13508">
    <property type="entry name" value="Acetyltransf_7"/>
    <property type="match status" value="1"/>
</dbReference>
<dbReference type="InterPro" id="IPR016181">
    <property type="entry name" value="Acyl_CoA_acyltransferase"/>
</dbReference>
<sequence>MLHVRMLFGGDDRDMDLRVEKVANSKRKQEVKNIYTASFPKEDRMPFGMMLMMSYLWNTEFLSFYDRDTLCGFVYMATIRKLTFVMFFSVAENLRSKGYGSRILDEIQSIHANNKIIVSIEPCNQDADDIEQRLRRKKFYTNNGYEETGYCIKLGGKKQEIIIKNGAFDKRELMLFLMLYSNFTLIPKIRKC</sequence>
<protein>
    <submittedName>
        <fullName evidence="2">Acetyltransferase (GNAT) domain-containing protein</fullName>
    </submittedName>
</protein>
<dbReference type="EMBL" id="FNBG01000006">
    <property type="protein sequence ID" value="SDF16185.1"/>
    <property type="molecule type" value="Genomic_DNA"/>
</dbReference>
<evidence type="ECO:0000313" key="3">
    <source>
        <dbReference type="Proteomes" id="UP000198972"/>
    </source>
</evidence>
<evidence type="ECO:0000259" key="1">
    <source>
        <dbReference type="PROSITE" id="PS51186"/>
    </source>
</evidence>
<gene>
    <name evidence="2" type="ORF">SAMN04488542_106139</name>
</gene>
<proteinExistence type="predicted"/>
<dbReference type="AlphaFoldDB" id="A0A1G7IUA3"/>
<dbReference type="Gene3D" id="3.40.630.30">
    <property type="match status" value="1"/>
</dbReference>